<sequence>MWQKNGGKLYIWTMLLTTKLLYILLVCSVLYLPSDSEQEDPAWMKQVELADTLQKQKHYHEASDHWEKAYSLAQNEPDSIKNWLLFRYLYAKGVGYNYEKEGITFFEKAYPLLPYSRLDTSDQSTFLNTYYHFLGYNNRWEEALPFAEECVKLREPLNEDPPLAYLSAVHDVAYINNKIGNYPEAIEYYHRSINGYIKYNGYMDNEVALGYNNLAFNYGLVGMANKSYEYYMKAAQIWRGIDLADNSYLMTVYGNQMRWQKQYGDHAAMEGILASIREIVDSKSKNWGNKNRLIANKNDHEHPTLLLSYWKSCLDYYAFKSDIYNIQNYLDSTRQFIRNLPQKPNDNVLEYLHQAYSVLGEAHAETGNHEDAIRIFRAGFDQMEQYRYGTPSPHQYAKLAKSLIAIGQLDEAGQQLQEAFRKNKNPANLPQFHALSAQLYEKKNQPDSVRFHIGRSLATLCQNDDLKKDFTELTSSSFLGKVNRHYVTSLSANGHHLLRLYRKTALTDDLRNANHLFTLALEMLNMYYLGGPYTDALADMQTAIHFGLVECQTLLQRQKADHASLATLFENLENNRSQHRWKKFIKHAPSNSTTVPDSLRDAEAEQRQLLVFYKQQLAKVDKDTLQGKQANQWRAKIHACETALNDIEEQMLALNSQYKMLSQGMVTTRTIQKKLPKQVSMLRYMFTDSGAYVMRIDRSSLALFPLGRTDSIEMLVGKATKQLQTRSPDYYTTATKLYERLMGAGVSEGLKRYLIIVPDGILHQFPFEALTKTENPSSFLLHSHTISYAASTSLWLAQKGLRHGQRRSFGAFAPVYAGGVEKERSVSPQRLAGAKKEAETIAKMLDGNVYQHNHFGKKSFLKEAPNYSLLHLAMHADVREEDSENSSFHFGDGSRLYAYELYGMQLQANMAVLSACNTGYGPLQKGEGVQSLATAFTYAGVPSLVMGLWSLPDASTSGIMVDYYRQLINKKYKHSALATAKANYLKRVENESQLQHPFYWAGLIVSGDIDPIHPHYNYWYWAIAVGAVLVFIFILRIRRRRQVNISETAMN</sequence>
<feature type="domain" description="CHAT" evidence="3">
    <location>
        <begin position="733"/>
        <end position="1008"/>
    </location>
</feature>
<feature type="coiled-coil region" evidence="1">
    <location>
        <begin position="630"/>
        <end position="657"/>
    </location>
</feature>
<keyword evidence="2" id="KW-0812">Transmembrane</keyword>
<dbReference type="SMART" id="SM00028">
    <property type="entry name" value="TPR"/>
    <property type="match status" value="5"/>
</dbReference>
<dbReference type="Pfam" id="PF12770">
    <property type="entry name" value="CHAT"/>
    <property type="match status" value="1"/>
</dbReference>
<dbReference type="Proteomes" id="UP000309872">
    <property type="component" value="Unassembled WGS sequence"/>
</dbReference>
<comment type="caution">
    <text evidence="4">The sequence shown here is derived from an EMBL/GenBank/DDBJ whole genome shotgun (WGS) entry which is preliminary data.</text>
</comment>
<feature type="transmembrane region" description="Helical" evidence="2">
    <location>
        <begin position="9"/>
        <end position="32"/>
    </location>
</feature>
<dbReference type="PANTHER" id="PTHR10098">
    <property type="entry name" value="RAPSYN-RELATED"/>
    <property type="match status" value="1"/>
</dbReference>
<organism evidence="4 5">
    <name type="scientific">Sphingobacterium alkalisoli</name>
    <dbReference type="NCBI Taxonomy" id="1874115"/>
    <lineage>
        <taxon>Bacteria</taxon>
        <taxon>Pseudomonadati</taxon>
        <taxon>Bacteroidota</taxon>
        <taxon>Sphingobacteriia</taxon>
        <taxon>Sphingobacteriales</taxon>
        <taxon>Sphingobacteriaceae</taxon>
        <taxon>Sphingobacterium</taxon>
    </lineage>
</organism>
<accession>A0A4U0GZ92</accession>
<keyword evidence="2" id="KW-0472">Membrane</keyword>
<evidence type="ECO:0000256" key="2">
    <source>
        <dbReference type="SAM" id="Phobius"/>
    </source>
</evidence>
<keyword evidence="2" id="KW-1133">Transmembrane helix</keyword>
<keyword evidence="1" id="KW-0175">Coiled coil</keyword>
<evidence type="ECO:0000313" key="4">
    <source>
        <dbReference type="EMBL" id="TJY64551.1"/>
    </source>
</evidence>
<feature type="transmembrane region" description="Helical" evidence="2">
    <location>
        <begin position="1018"/>
        <end position="1037"/>
    </location>
</feature>
<proteinExistence type="predicted"/>
<protein>
    <submittedName>
        <fullName evidence="4">CHAT domain-containing protein</fullName>
    </submittedName>
</protein>
<gene>
    <name evidence="4" type="ORF">FAZ19_15270</name>
</gene>
<dbReference type="InterPro" id="IPR011990">
    <property type="entry name" value="TPR-like_helical_dom_sf"/>
</dbReference>
<dbReference type="InterPro" id="IPR024983">
    <property type="entry name" value="CHAT_dom"/>
</dbReference>
<reference evidence="4 5" key="1">
    <citation type="submission" date="2019-04" db="EMBL/GenBank/DDBJ databases">
        <title>Sphingobacterium olei sp. nov., isolated from oil-contaminated soil.</title>
        <authorList>
            <person name="Liu B."/>
        </authorList>
    </citation>
    <scope>NUCLEOTIDE SEQUENCE [LARGE SCALE GENOMIC DNA]</scope>
    <source>
        <strain evidence="4 5">Y3L14</strain>
    </source>
</reference>
<dbReference type="RefSeq" id="WP_136821612.1">
    <property type="nucleotide sequence ID" value="NZ_BMJX01000004.1"/>
</dbReference>
<keyword evidence="5" id="KW-1185">Reference proteome</keyword>
<dbReference type="InterPro" id="IPR019734">
    <property type="entry name" value="TPR_rpt"/>
</dbReference>
<evidence type="ECO:0000313" key="5">
    <source>
        <dbReference type="Proteomes" id="UP000309872"/>
    </source>
</evidence>
<dbReference type="Gene3D" id="1.25.40.10">
    <property type="entry name" value="Tetratricopeptide repeat domain"/>
    <property type="match status" value="2"/>
</dbReference>
<dbReference type="EMBL" id="SUKA01000004">
    <property type="protein sequence ID" value="TJY64551.1"/>
    <property type="molecule type" value="Genomic_DNA"/>
</dbReference>
<dbReference type="OrthoDB" id="9771112at2"/>
<evidence type="ECO:0000259" key="3">
    <source>
        <dbReference type="Pfam" id="PF12770"/>
    </source>
</evidence>
<name>A0A4U0GZ92_9SPHI</name>
<dbReference type="AlphaFoldDB" id="A0A4U0GZ92"/>
<dbReference type="SUPFAM" id="SSF48452">
    <property type="entry name" value="TPR-like"/>
    <property type="match status" value="2"/>
</dbReference>
<evidence type="ECO:0000256" key="1">
    <source>
        <dbReference type="SAM" id="Coils"/>
    </source>
</evidence>